<evidence type="ECO:0000313" key="1">
    <source>
        <dbReference type="EMBL" id="KKK67504.1"/>
    </source>
</evidence>
<proteinExistence type="predicted"/>
<accession>A0A0F8ZM81</accession>
<feature type="non-terminal residue" evidence="1">
    <location>
        <position position="184"/>
    </location>
</feature>
<protein>
    <submittedName>
        <fullName evidence="1">Uncharacterized protein</fullName>
    </submittedName>
</protein>
<reference evidence="1" key="1">
    <citation type="journal article" date="2015" name="Nature">
        <title>Complex archaea that bridge the gap between prokaryotes and eukaryotes.</title>
        <authorList>
            <person name="Spang A."/>
            <person name="Saw J.H."/>
            <person name="Jorgensen S.L."/>
            <person name="Zaremba-Niedzwiedzka K."/>
            <person name="Martijn J."/>
            <person name="Lind A.E."/>
            <person name="van Eijk R."/>
            <person name="Schleper C."/>
            <person name="Guy L."/>
            <person name="Ettema T.J."/>
        </authorList>
    </citation>
    <scope>NUCLEOTIDE SEQUENCE</scope>
</reference>
<gene>
    <name evidence="1" type="ORF">LCGC14_2953390</name>
</gene>
<dbReference type="InterPro" id="IPR013783">
    <property type="entry name" value="Ig-like_fold"/>
</dbReference>
<sequence length="184" mass="20582">MTAPRLPVRNLLRIASDLEVSDPFLAYELEQDVLSLSGLRKVRKAVINPGVQTWEEHVENMVAVLKSLGQELTKVLNEVETLEELKDIDEAIKKFKVLFEDLDADGNIETGEPPLFGWTINLYEDLDGDGVLELGTGEDDLPQPDGFPLTTLTCSTAQVIDDTHECFGMSVGEYWFTALRAKHY</sequence>
<name>A0A0F8ZM81_9ZZZZ</name>
<comment type="caution">
    <text evidence="1">The sequence shown here is derived from an EMBL/GenBank/DDBJ whole genome shotgun (WGS) entry which is preliminary data.</text>
</comment>
<organism evidence="1">
    <name type="scientific">marine sediment metagenome</name>
    <dbReference type="NCBI Taxonomy" id="412755"/>
    <lineage>
        <taxon>unclassified sequences</taxon>
        <taxon>metagenomes</taxon>
        <taxon>ecological metagenomes</taxon>
    </lineage>
</organism>
<dbReference type="AlphaFoldDB" id="A0A0F8ZM81"/>
<dbReference type="Gene3D" id="2.60.40.10">
    <property type="entry name" value="Immunoglobulins"/>
    <property type="match status" value="1"/>
</dbReference>
<dbReference type="EMBL" id="LAZR01059578">
    <property type="protein sequence ID" value="KKK67504.1"/>
    <property type="molecule type" value="Genomic_DNA"/>
</dbReference>